<gene>
    <name evidence="2" type="ORF">SAMN03080602_00420</name>
</gene>
<sequence>MKLLIFAVNMFIVIFACFGITSLQNEVIFLQKDGCAPVLFFFFGQILWFIFENFSVDMVLYFLVSFGKPNWLTSLVYQIYVI</sequence>
<proteinExistence type="predicted"/>
<dbReference type="PROSITE" id="PS51257">
    <property type="entry name" value="PROKAR_LIPOPROTEIN"/>
    <property type="match status" value="1"/>
</dbReference>
<organism evidence="2 3">
    <name type="scientific">Arenibacter troitsensis</name>
    <dbReference type="NCBI Taxonomy" id="188872"/>
    <lineage>
        <taxon>Bacteria</taxon>
        <taxon>Pseudomonadati</taxon>
        <taxon>Bacteroidota</taxon>
        <taxon>Flavobacteriia</taxon>
        <taxon>Flavobacteriales</taxon>
        <taxon>Flavobacteriaceae</taxon>
        <taxon>Arenibacter</taxon>
    </lineage>
</organism>
<keyword evidence="1" id="KW-1133">Transmembrane helix</keyword>
<protein>
    <submittedName>
        <fullName evidence="2">Uncharacterized protein</fullName>
    </submittedName>
</protein>
<dbReference type="STRING" id="188872.SAMN03080602_00420"/>
<evidence type="ECO:0000313" key="3">
    <source>
        <dbReference type="Proteomes" id="UP000193420"/>
    </source>
</evidence>
<evidence type="ECO:0000256" key="1">
    <source>
        <dbReference type="SAM" id="Phobius"/>
    </source>
</evidence>
<feature type="transmembrane region" description="Helical" evidence="1">
    <location>
        <begin position="6"/>
        <end position="23"/>
    </location>
</feature>
<dbReference type="EMBL" id="FXAO01000001">
    <property type="protein sequence ID" value="SMG09292.1"/>
    <property type="molecule type" value="Genomic_DNA"/>
</dbReference>
<dbReference type="Proteomes" id="UP000193420">
    <property type="component" value="Unassembled WGS sequence"/>
</dbReference>
<keyword evidence="3" id="KW-1185">Reference proteome</keyword>
<dbReference type="AlphaFoldDB" id="A0A1X7I5D6"/>
<keyword evidence="1" id="KW-0812">Transmembrane</keyword>
<name>A0A1X7I5D6_9FLAO</name>
<reference evidence="3" key="1">
    <citation type="submission" date="2017-04" db="EMBL/GenBank/DDBJ databases">
        <authorList>
            <person name="Varghese N."/>
            <person name="Submissions S."/>
        </authorList>
    </citation>
    <scope>NUCLEOTIDE SEQUENCE [LARGE SCALE GENOMIC DNA]</scope>
    <source>
        <strain evidence="3">DSM 19835</strain>
    </source>
</reference>
<evidence type="ECO:0000313" key="2">
    <source>
        <dbReference type="EMBL" id="SMG09292.1"/>
    </source>
</evidence>
<accession>A0A1X7I5D6</accession>
<keyword evidence="1" id="KW-0472">Membrane</keyword>
<feature type="transmembrane region" description="Helical" evidence="1">
    <location>
        <begin position="35"/>
        <end position="51"/>
    </location>
</feature>